<proteinExistence type="predicted"/>
<keyword evidence="3" id="KW-1185">Reference proteome</keyword>
<organism evidence="2 3">
    <name type="scientific">Pleurodeles waltl</name>
    <name type="common">Iberian ribbed newt</name>
    <dbReference type="NCBI Taxonomy" id="8319"/>
    <lineage>
        <taxon>Eukaryota</taxon>
        <taxon>Metazoa</taxon>
        <taxon>Chordata</taxon>
        <taxon>Craniata</taxon>
        <taxon>Vertebrata</taxon>
        <taxon>Euteleostomi</taxon>
        <taxon>Amphibia</taxon>
        <taxon>Batrachia</taxon>
        <taxon>Caudata</taxon>
        <taxon>Salamandroidea</taxon>
        <taxon>Salamandridae</taxon>
        <taxon>Pleurodelinae</taxon>
        <taxon>Pleurodeles</taxon>
    </lineage>
</organism>
<sequence>MFCTPFIQRGFALPVSSARKGGYRVVDPCPTLAAPFRTRVMRGAGRGSRSAPVTHSTRPKWTFDARR</sequence>
<accession>A0AAV7M269</accession>
<dbReference type="EMBL" id="JANPWB010000014">
    <property type="protein sequence ID" value="KAJ1097224.1"/>
    <property type="molecule type" value="Genomic_DNA"/>
</dbReference>
<evidence type="ECO:0000313" key="2">
    <source>
        <dbReference type="EMBL" id="KAJ1097224.1"/>
    </source>
</evidence>
<protein>
    <submittedName>
        <fullName evidence="2">Uncharacterized protein</fullName>
    </submittedName>
</protein>
<name>A0AAV7M269_PLEWA</name>
<feature type="region of interest" description="Disordered" evidence="1">
    <location>
        <begin position="43"/>
        <end position="67"/>
    </location>
</feature>
<reference evidence="2" key="1">
    <citation type="journal article" date="2022" name="bioRxiv">
        <title>Sequencing and chromosome-scale assembly of the giantPleurodeles waltlgenome.</title>
        <authorList>
            <person name="Brown T."/>
            <person name="Elewa A."/>
            <person name="Iarovenko S."/>
            <person name="Subramanian E."/>
            <person name="Araus A.J."/>
            <person name="Petzold A."/>
            <person name="Susuki M."/>
            <person name="Suzuki K.-i.T."/>
            <person name="Hayashi T."/>
            <person name="Toyoda A."/>
            <person name="Oliveira C."/>
            <person name="Osipova E."/>
            <person name="Leigh N.D."/>
            <person name="Simon A."/>
            <person name="Yun M.H."/>
        </authorList>
    </citation>
    <scope>NUCLEOTIDE SEQUENCE</scope>
    <source>
        <strain evidence="2">20211129_DDA</strain>
        <tissue evidence="2">Liver</tissue>
    </source>
</reference>
<evidence type="ECO:0000313" key="3">
    <source>
        <dbReference type="Proteomes" id="UP001066276"/>
    </source>
</evidence>
<gene>
    <name evidence="2" type="ORF">NDU88_002349</name>
</gene>
<evidence type="ECO:0000256" key="1">
    <source>
        <dbReference type="SAM" id="MobiDB-lite"/>
    </source>
</evidence>
<dbReference type="AlphaFoldDB" id="A0AAV7M269"/>
<comment type="caution">
    <text evidence="2">The sequence shown here is derived from an EMBL/GenBank/DDBJ whole genome shotgun (WGS) entry which is preliminary data.</text>
</comment>
<dbReference type="Proteomes" id="UP001066276">
    <property type="component" value="Chromosome 10"/>
</dbReference>